<dbReference type="Proteomes" id="UP000230233">
    <property type="component" value="Unassembled WGS sequence"/>
</dbReference>
<gene>
    <name evidence="2" type="ORF">B9Z55_027655</name>
</gene>
<sequence length="175" mass="20420">MDTEMELCKALQVLDMSDFSSRGFCVELDDENVKFYTIEHGLVEMERIDEPTSLGKYYEILVDFYEFSAEPINRCEVWEDNGEAIVKTFASSSLTTFLVILIQIPGKNNGGLIPRFDYYERIKQLKGPYKKKISPQCPFCDKRFGNEMSLKKHFLKKHKEMVEFKQCLKCLKLPT</sequence>
<reference evidence="3" key="1">
    <citation type="submission" date="2017-10" db="EMBL/GenBank/DDBJ databases">
        <title>Rapid genome shrinkage in a self-fertile nematode reveals novel sperm competition proteins.</title>
        <authorList>
            <person name="Yin D."/>
            <person name="Schwarz E.M."/>
            <person name="Thomas C.G."/>
            <person name="Felde R.L."/>
            <person name="Korf I.F."/>
            <person name="Cutter A.D."/>
            <person name="Schartner C.M."/>
            <person name="Ralston E.J."/>
            <person name="Meyer B.J."/>
            <person name="Haag E.S."/>
        </authorList>
    </citation>
    <scope>NUCLEOTIDE SEQUENCE [LARGE SCALE GENOMIC DNA]</scope>
    <source>
        <strain evidence="3">JU1422</strain>
    </source>
</reference>
<keyword evidence="3" id="KW-1185">Reference proteome</keyword>
<dbReference type="EMBL" id="PDUG01000012">
    <property type="protein sequence ID" value="PIC13535.1"/>
    <property type="molecule type" value="Genomic_DNA"/>
</dbReference>
<evidence type="ECO:0000313" key="3">
    <source>
        <dbReference type="Proteomes" id="UP000230233"/>
    </source>
</evidence>
<feature type="domain" description="C2H2-type" evidence="1">
    <location>
        <begin position="137"/>
        <end position="158"/>
    </location>
</feature>
<dbReference type="AlphaFoldDB" id="A0A2G5SEM2"/>
<proteinExistence type="predicted"/>
<dbReference type="InterPro" id="IPR055465">
    <property type="entry name" value="DUF7037"/>
</dbReference>
<accession>A0A2G5SEM2</accession>
<evidence type="ECO:0000313" key="2">
    <source>
        <dbReference type="EMBL" id="PIC13535.1"/>
    </source>
</evidence>
<comment type="caution">
    <text evidence="2">The sequence shown here is derived from an EMBL/GenBank/DDBJ whole genome shotgun (WGS) entry which is preliminary data.</text>
</comment>
<dbReference type="Pfam" id="PF23045">
    <property type="entry name" value="DUF7037"/>
    <property type="match status" value="1"/>
</dbReference>
<evidence type="ECO:0000259" key="1">
    <source>
        <dbReference type="PROSITE" id="PS00028"/>
    </source>
</evidence>
<organism evidence="2 3">
    <name type="scientific">Caenorhabditis nigoni</name>
    <dbReference type="NCBI Taxonomy" id="1611254"/>
    <lineage>
        <taxon>Eukaryota</taxon>
        <taxon>Metazoa</taxon>
        <taxon>Ecdysozoa</taxon>
        <taxon>Nematoda</taxon>
        <taxon>Chromadorea</taxon>
        <taxon>Rhabditida</taxon>
        <taxon>Rhabditina</taxon>
        <taxon>Rhabditomorpha</taxon>
        <taxon>Rhabditoidea</taxon>
        <taxon>Rhabditidae</taxon>
        <taxon>Peloderinae</taxon>
        <taxon>Caenorhabditis</taxon>
    </lineage>
</organism>
<protein>
    <recommendedName>
        <fullName evidence="1">C2H2-type domain-containing protein</fullName>
    </recommendedName>
</protein>
<name>A0A2G5SEM2_9PELO</name>
<dbReference type="PROSITE" id="PS00028">
    <property type="entry name" value="ZINC_FINGER_C2H2_1"/>
    <property type="match status" value="1"/>
</dbReference>
<dbReference type="InterPro" id="IPR013087">
    <property type="entry name" value="Znf_C2H2_type"/>
</dbReference>